<dbReference type="PROSITE" id="PS50075">
    <property type="entry name" value="CARRIER"/>
    <property type="match status" value="3"/>
</dbReference>
<dbReference type="Gene3D" id="3.30.559.10">
    <property type="entry name" value="Chloramphenicol acetyltransferase-like domain"/>
    <property type="match status" value="3"/>
</dbReference>
<dbReference type="SUPFAM" id="SSF56801">
    <property type="entry name" value="Acetyl-CoA synthetase-like"/>
    <property type="match status" value="2"/>
</dbReference>
<evidence type="ECO:0000259" key="6">
    <source>
        <dbReference type="PROSITE" id="PS50075"/>
    </source>
</evidence>
<dbReference type="InterPro" id="IPR001242">
    <property type="entry name" value="Condensation_dom"/>
</dbReference>
<keyword evidence="3" id="KW-0597">Phosphoprotein</keyword>
<dbReference type="SMART" id="SM00823">
    <property type="entry name" value="PKS_PP"/>
    <property type="match status" value="2"/>
</dbReference>
<dbReference type="InterPro" id="IPR003819">
    <property type="entry name" value="TauD/TfdA-like"/>
</dbReference>
<dbReference type="PANTHER" id="PTHR45527:SF1">
    <property type="entry name" value="FATTY ACID SYNTHASE"/>
    <property type="match status" value="1"/>
</dbReference>
<dbReference type="InterPro" id="IPR042099">
    <property type="entry name" value="ANL_N_sf"/>
</dbReference>
<dbReference type="Gene3D" id="3.40.50.980">
    <property type="match status" value="2"/>
</dbReference>
<dbReference type="InterPro" id="IPR009081">
    <property type="entry name" value="PP-bd_ACP"/>
</dbReference>
<dbReference type="InterPro" id="IPR020806">
    <property type="entry name" value="PKS_PP-bd"/>
</dbReference>
<keyword evidence="4" id="KW-0560">Oxidoreductase</keyword>
<gene>
    <name evidence="7" type="ORF">ACFSKX_01960</name>
</gene>
<dbReference type="CDD" id="cd05930">
    <property type="entry name" value="A_NRPS"/>
    <property type="match status" value="1"/>
</dbReference>
<dbReference type="Pfam" id="PF00550">
    <property type="entry name" value="PP-binding"/>
    <property type="match status" value="3"/>
</dbReference>
<dbReference type="InterPro" id="IPR000873">
    <property type="entry name" value="AMP-dep_synth/lig_dom"/>
</dbReference>
<dbReference type="Gene3D" id="3.60.130.10">
    <property type="entry name" value="Clavaminate synthase-like"/>
    <property type="match status" value="1"/>
</dbReference>
<comment type="caution">
    <text evidence="7">The sequence shown here is derived from an EMBL/GenBank/DDBJ whole genome shotgun (WGS) entry which is preliminary data.</text>
</comment>
<dbReference type="InterPro" id="IPR025110">
    <property type="entry name" value="AMP-bd_C"/>
</dbReference>
<dbReference type="RefSeq" id="WP_377535647.1">
    <property type="nucleotide sequence ID" value="NZ_JBHSIG010000001.1"/>
</dbReference>
<feature type="domain" description="Carrier" evidence="6">
    <location>
        <begin position="2133"/>
        <end position="2207"/>
    </location>
</feature>
<feature type="compositionally biased region" description="Basic and acidic residues" evidence="5">
    <location>
        <begin position="3007"/>
        <end position="3021"/>
    </location>
</feature>
<evidence type="ECO:0000313" key="7">
    <source>
        <dbReference type="EMBL" id="MFD2309169.1"/>
    </source>
</evidence>
<organism evidence="7 8">
    <name type="scientific">Microbulbifer halophilus</name>
    <dbReference type="NCBI Taxonomy" id="453963"/>
    <lineage>
        <taxon>Bacteria</taxon>
        <taxon>Pseudomonadati</taxon>
        <taxon>Pseudomonadota</taxon>
        <taxon>Gammaproteobacteria</taxon>
        <taxon>Cellvibrionales</taxon>
        <taxon>Microbulbiferaceae</taxon>
        <taxon>Microbulbifer</taxon>
    </lineage>
</organism>
<evidence type="ECO:0000256" key="5">
    <source>
        <dbReference type="SAM" id="MobiDB-lite"/>
    </source>
</evidence>
<evidence type="ECO:0000256" key="4">
    <source>
        <dbReference type="ARBA" id="ARBA00023002"/>
    </source>
</evidence>
<feature type="domain" description="Carrier" evidence="6">
    <location>
        <begin position="1001"/>
        <end position="1078"/>
    </location>
</feature>
<keyword evidence="8" id="KW-1185">Reference proteome</keyword>
<dbReference type="InterPro" id="IPR010071">
    <property type="entry name" value="AA_adenyl_dom"/>
</dbReference>
<dbReference type="Gene3D" id="3.30.559.30">
    <property type="entry name" value="Nonribosomal peptide synthetase, condensation domain"/>
    <property type="match status" value="3"/>
</dbReference>
<dbReference type="Gene3D" id="2.30.38.10">
    <property type="entry name" value="Luciferase, Domain 3"/>
    <property type="match status" value="1"/>
</dbReference>
<keyword evidence="2" id="KW-0596">Phosphopantetheine</keyword>
<evidence type="ECO:0000256" key="3">
    <source>
        <dbReference type="ARBA" id="ARBA00022553"/>
    </source>
</evidence>
<dbReference type="Pfam" id="PF00668">
    <property type="entry name" value="Condensation"/>
    <property type="match status" value="3"/>
</dbReference>
<dbReference type="InterPro" id="IPR020845">
    <property type="entry name" value="AMP-binding_CS"/>
</dbReference>
<dbReference type="Gene3D" id="3.30.300.30">
    <property type="match status" value="2"/>
</dbReference>
<feature type="region of interest" description="Disordered" evidence="5">
    <location>
        <begin position="2998"/>
        <end position="3021"/>
    </location>
</feature>
<accession>A0ABW5E7X4</accession>
<evidence type="ECO:0000256" key="1">
    <source>
        <dbReference type="ARBA" id="ARBA00001957"/>
    </source>
</evidence>
<dbReference type="PANTHER" id="PTHR45527">
    <property type="entry name" value="NONRIBOSOMAL PEPTIDE SYNTHETASE"/>
    <property type="match status" value="1"/>
</dbReference>
<comment type="cofactor">
    <cofactor evidence="1">
        <name>pantetheine 4'-phosphate</name>
        <dbReference type="ChEBI" id="CHEBI:47942"/>
    </cofactor>
</comment>
<dbReference type="Pfam" id="PF02668">
    <property type="entry name" value="TauD"/>
    <property type="match status" value="1"/>
</dbReference>
<dbReference type="Pfam" id="PF00501">
    <property type="entry name" value="AMP-binding"/>
    <property type="match status" value="2"/>
</dbReference>
<feature type="region of interest" description="Disordered" evidence="5">
    <location>
        <begin position="1144"/>
        <end position="1169"/>
    </location>
</feature>
<dbReference type="InterPro" id="IPR006162">
    <property type="entry name" value="Ppantetheine_attach_site"/>
</dbReference>
<dbReference type="Gene3D" id="3.40.50.12780">
    <property type="entry name" value="N-terminal domain of ligase-like"/>
    <property type="match status" value="1"/>
</dbReference>
<dbReference type="InterPro" id="IPR036736">
    <property type="entry name" value="ACP-like_sf"/>
</dbReference>
<dbReference type="SUPFAM" id="SSF47336">
    <property type="entry name" value="ACP-like"/>
    <property type="match status" value="3"/>
</dbReference>
<dbReference type="SUPFAM" id="SSF52777">
    <property type="entry name" value="CoA-dependent acyltransferases"/>
    <property type="match status" value="6"/>
</dbReference>
<protein>
    <submittedName>
        <fullName evidence="7">Amino acid adenylation domain-containing protein</fullName>
    </submittedName>
</protein>
<feature type="region of interest" description="Disordered" evidence="5">
    <location>
        <begin position="2649"/>
        <end position="2689"/>
    </location>
</feature>
<evidence type="ECO:0000313" key="8">
    <source>
        <dbReference type="Proteomes" id="UP001597425"/>
    </source>
</evidence>
<dbReference type="Gene3D" id="1.10.1200.10">
    <property type="entry name" value="ACP-like"/>
    <property type="match status" value="3"/>
</dbReference>
<dbReference type="Pfam" id="PF13193">
    <property type="entry name" value="AMP-binding_C"/>
    <property type="match status" value="2"/>
</dbReference>
<dbReference type="PROSITE" id="PS00012">
    <property type="entry name" value="PHOSPHOPANTETHEINE"/>
    <property type="match status" value="3"/>
</dbReference>
<dbReference type="EMBL" id="JBHUJD010000002">
    <property type="protein sequence ID" value="MFD2309169.1"/>
    <property type="molecule type" value="Genomic_DNA"/>
</dbReference>
<dbReference type="Proteomes" id="UP001597425">
    <property type="component" value="Unassembled WGS sequence"/>
</dbReference>
<dbReference type="PROSITE" id="PS00455">
    <property type="entry name" value="AMP_BINDING"/>
    <property type="match status" value="1"/>
</dbReference>
<evidence type="ECO:0000256" key="2">
    <source>
        <dbReference type="ARBA" id="ARBA00022450"/>
    </source>
</evidence>
<name>A0ABW5E7X4_9GAMM</name>
<dbReference type="CDD" id="cd19531">
    <property type="entry name" value="LCL_NRPS-like"/>
    <property type="match status" value="3"/>
</dbReference>
<feature type="domain" description="Carrier" evidence="6">
    <location>
        <begin position="1073"/>
        <end position="1147"/>
    </location>
</feature>
<sequence>MNRPDPMDIARRLAALPAEKRRDFRARLAAQGIDAWRLPIAARPAGEPEQYPLSQAQQRFLAAEELSERALYNLCSVLRFRGQLDLDALERATAQVIGRHEILRSRYIAGGDDEALQEVLRDWVPALKVEPAEVAGDSAAWCRAEYRRQLAQRFDLEREPPLRIRVYGTGDGDHWLFFTIHHIAFDAWSAQQLNREVAECYRAELAGEAPRLEALPVQYRDYALWQREWMDSDDYRAQCEHWRQVLDGAPEALNLPLDRPRPPAAGRRFSGGNLSRPLEPGLSEGIRRAARDSGATLYIYGQTAFAWLLAAYSGDRELCLGSSIANRGRPELAPLIGPLLNTLVLRHDLGGDPDFSESLKRSRRITADAFDHPDLPFEQLPALLGRTGGEPLFRAMFVQLSLPESRSFQLPGAEVEMVEPEQQHARFDLTLRLVELADGRLRLDLEYSDELFERATAEQMLAHLQQLFEQVLADPRLRLSELRWAGAVSDLSAPALAEPPQLLDRRLEALARRQPDACALDSPDGRYSYRQLARAAAALARRLRDQGAGEGDRVALCLERTPLQVAATLACWRLGAVAVFLDPAQPAGRLRQLLGDSDCALAVLACPDPQLVGDLPTLILDRWPEGEPDGEESHSRAGAPAYLLYTSGSTGRPKGVLVSHGAIAHYAAAVSGRLQLPADARWGTPATVAADLGLTAVAGALYSGGTLVLPDPDWAFDPPALADYLAREPLDCLKIAPSHLKGLLAVDEPRRLLPRHTLVLGGEGLEAELAEQLRALAPQLRIVNHYGPSEATVGVCCQPLEPDTESAGPYLPLGTPLPGCRLLVLDGDGNPVPRGAAGELHIRGPQLALGYWRRPKLTATAFPPAADGGRCYRTGDLVRVNVRGELEFLGRTDDQVKIRGYRVEPGEAARWLGEQPEVAAAAVLAPELDRGRQLVAYLEAQGEDFELEALRARMREQLPDYLVPAHWIPLERLPLNANGKLDRRALPLPETGLSREKAEERPLTETEAQLAEIWRRLLPVEQLGPEDDFFLLGGDSILSLRLIALAAGAGLRLTPRQVAADGRLRTMAAEAELAGDPNIRQLRDLFRELLDRPELGADDDFFRAGGDSILSLQLVARARKLDLALTPRLLLENPTPRALAAALRPGKAPQPASGGAPAVPSVDRARPQPMSPAQRRLWFLQQLEPESAAYNVCQLLAIRGPLDAAALRRACEQLVRRHEALRYRFFEEGGRVWQRPAAGAELSFREHPAAGADWREAAARAAARPFDLERGPLLAVDLFRLAGDDHRLLINVHHIAVDGWSMGLLVRDFAEAYRAAAEGREIAVPERQPDFLDLAVWQHRALQEGRADGLLDYWRARLDGARFDLSLPLDKPRPARWEAAGRRLDRELPPALVRELDALARRLEITPFTVHLATCQLLLWRYSGQADFTLGVPVSGRDNPHTQELVGPFLNTLVHRCRLDPGRPLRDFLRDVARRHREDLEQGELPFEQLVESLDVERDLSRAPLFQVALNHQVDHRGERRLQLPGLEVEPLAPEALSAKFDLTFNLFERRGEGGEAAVSLLLEYPAALFREETVARMAADYIELLGRIAGGLDAPLAALELPSAAAQPSAGASIPQGEIVDFVARFDAAARRHPERIAVVSGERRLSYRALAERAERLAEWILAREIAPESPVAFCMPRDERLLVCLLGIQKAGAAYLPLDPAHPAERNGYILAQAAPTLCLCADETRVGLDQAATMRTVTWSELEAELPPVGAVGRPSAHGRDPGARLPTVPAPDHLAYTLYTSGSTGRPKGVQISRGNFANFLLAMERALPLEGVERFLALTTVTFDIAGLELCLPLARGGTAVIADDDQRRDPAALLALIRERDVQLVQATPATWSLLLEEETAPLGGVVALAGGEALPGEMAARLARAARAAFNVYGPTETSVWSSCCPLAEEPQLAVHPVGRPLLNNRLHLLDDQLNPVPPGVAGELYIAGLGLARGYAGRPGLTAERFLPDPFAGDGGRLYRTGDRARWLPDGRLEYLGRTDSQVKVRGFRVELGEIEAALQRHPAVRQAAVALRGGELAAYWVNRDGHSAGAGTLRAHLADRLPDYMLPARYRSLEALPLNSNGKVDRAALPQADAGNGERTAGTPSTADQQLLAEIWREVLGADEPGPDDNFFHLGGHSLSAAQVRARLRARGLELPLKTFFERPLLAQQAEALADASRSRIVPVSRGGELPLSDAQRRVWFMQQLDPADAGFNMAFAVELRGPVDGGALRGALEQVSRRHEILRTTYRTLDGEPLQWIHDTLSVDFTETGLPAGEGESGLERRLAEEARRPFDLEREAPLRVRLYRRGERDFVCQFVQHHIASDAWSTALLLDEVIACYGGETLPPLPLQYADYAAWQQSEARRSQCAEGLSFWRRTLAGMPPQLALPFDFPRPERDDGRGDAVNFQWCGREWRALRDFARERELSLFMLLLAALGLVLQRETRSGDLVIGTDVANREPAETESLIGFFVNLVALRLKPRPDASFADYLEAVRRVCLDAFSHQQVPFDRVVETMGLPRQRNTHPLLQALLVMQNTPGQRRQLPDIRVSPRAGAQQHSKFDMALFASETEEALQMRWVYRPSLFRRTTIERLRDRLRAILDRALAAPDTPLNEFYLHSASEESMTSSAQKQRKLSKLGKLRRRPAAAAPPEPVTSRPLRQGETFPLLVESRDPDLDPLAWAAAQRERVEEWLGRHGGLLFRGFRLPTPVAFEDFCRTLYPELYGQYGDLPRREVGKKIYRSTPYPADRMILFHNESAHQHRWPRRQWFYCEQPAPVGGATPIVDCRRLYRALPGWLRDKLQRKQLLYIRNFDGRIDVSWQHFFKTDSREAVEATCREGDIRFSWGDGDSLHTRQRGPAVIRHPRTGELSFFNQIQLYHPAFLDDDVRGELLAAGGEERLPRHVCYGDGEPLEPEAIALISEAYERFAVRFDWRQGDVVMLDNMLAAHARDPFEGERRIAVAMGDLYRRDEVEAPAPADETHGREPRAGEVQS</sequence>
<dbReference type="InterPro" id="IPR045851">
    <property type="entry name" value="AMP-bd_C_sf"/>
</dbReference>
<dbReference type="InterPro" id="IPR023213">
    <property type="entry name" value="CAT-like_dom_sf"/>
</dbReference>
<dbReference type="SUPFAM" id="SSF51197">
    <property type="entry name" value="Clavaminate synthase-like"/>
    <property type="match status" value="1"/>
</dbReference>
<feature type="compositionally biased region" description="Basic residues" evidence="5">
    <location>
        <begin position="2659"/>
        <end position="2673"/>
    </location>
</feature>
<reference evidence="8" key="1">
    <citation type="journal article" date="2019" name="Int. J. Syst. Evol. Microbiol.">
        <title>The Global Catalogue of Microorganisms (GCM) 10K type strain sequencing project: providing services to taxonomists for standard genome sequencing and annotation.</title>
        <authorList>
            <consortium name="The Broad Institute Genomics Platform"/>
            <consortium name="The Broad Institute Genome Sequencing Center for Infectious Disease"/>
            <person name="Wu L."/>
            <person name="Ma J."/>
        </authorList>
    </citation>
    <scope>NUCLEOTIDE SEQUENCE [LARGE SCALE GENOMIC DNA]</scope>
    <source>
        <strain evidence="8">KCTC 12848</strain>
    </source>
</reference>
<dbReference type="InterPro" id="IPR042098">
    <property type="entry name" value="TauD-like_sf"/>
</dbReference>
<proteinExistence type="predicted"/>
<dbReference type="NCBIfam" id="TIGR01733">
    <property type="entry name" value="AA-adenyl-dom"/>
    <property type="match status" value="2"/>
</dbReference>